<name>A0AAJ1S087_9MYCO</name>
<dbReference type="RefSeq" id="WP_306254422.1">
    <property type="nucleotide sequence ID" value="NZ_JAUFSA010000001.1"/>
</dbReference>
<comment type="caution">
    <text evidence="1">The sequence shown here is derived from an EMBL/GenBank/DDBJ whole genome shotgun (WGS) entry which is preliminary data.</text>
</comment>
<reference evidence="1" key="1">
    <citation type="submission" date="2023-06" db="EMBL/GenBank/DDBJ databases">
        <title>Identification of two novel mycobacterium reveal diversities and complexities of Mycobacterium gordonae clade.</title>
        <authorList>
            <person name="Matsumoto Y."/>
            <person name="Nakamura S."/>
            <person name="Motooka D."/>
            <person name="Fukushima K."/>
        </authorList>
    </citation>
    <scope>NUCLEOTIDE SEQUENCE</scope>
    <source>
        <strain evidence="1">TY812</strain>
    </source>
</reference>
<sequence>MIECPFLDIHEVGEQETFGRPGLTDDLTLKPEPSDGDVFGPISAKMLIFEDVWMPPRDSLSWRAVLSLDRAEIAFYLTESRLAYICANYVKRRVRVRGSTIVGDAIGARKASKTVENTALAGQLRFPWIKHWEWFGTSLRIFAEEQENTNGPEPVRWPLSITIELRSREDVLAASDVLMTRILAYRLVDSSPKDESTMHQLRDLLHGRTVLAPRPQSVEGFCGLENSRKFGIPGCLPWGHSAGHVPPAPPSQLLEVDG</sequence>
<dbReference type="EMBL" id="JAUFSA010000001">
    <property type="protein sequence ID" value="MDP7733437.1"/>
    <property type="molecule type" value="Genomic_DNA"/>
</dbReference>
<organism evidence="1 2">
    <name type="scientific">Mycobacterium paragordonae</name>
    <dbReference type="NCBI Taxonomy" id="1389713"/>
    <lineage>
        <taxon>Bacteria</taxon>
        <taxon>Bacillati</taxon>
        <taxon>Actinomycetota</taxon>
        <taxon>Actinomycetes</taxon>
        <taxon>Mycobacteriales</taxon>
        <taxon>Mycobacteriaceae</taxon>
        <taxon>Mycobacterium</taxon>
    </lineage>
</organism>
<evidence type="ECO:0000313" key="2">
    <source>
        <dbReference type="Proteomes" id="UP001229081"/>
    </source>
</evidence>
<proteinExistence type="predicted"/>
<gene>
    <name evidence="1" type="ORF">QXL92_01515</name>
</gene>
<evidence type="ECO:0000313" key="1">
    <source>
        <dbReference type="EMBL" id="MDP7733437.1"/>
    </source>
</evidence>
<protein>
    <submittedName>
        <fullName evidence="1">Uncharacterized protein</fullName>
    </submittedName>
</protein>
<accession>A0AAJ1S087</accession>
<dbReference type="Proteomes" id="UP001229081">
    <property type="component" value="Unassembled WGS sequence"/>
</dbReference>
<dbReference type="AlphaFoldDB" id="A0AAJ1S087"/>